<dbReference type="Proteomes" id="UP000007102">
    <property type="component" value="Chromosome"/>
</dbReference>
<comment type="catalytic activity">
    <reaction evidence="4">
        <text>3-deoxy-alpha-D-manno-oct-2-ulosonate + CTP = CMP-3-deoxy-beta-D-manno-octulosonate + diphosphate</text>
        <dbReference type="Rhea" id="RHEA:23448"/>
        <dbReference type="ChEBI" id="CHEBI:33019"/>
        <dbReference type="ChEBI" id="CHEBI:37563"/>
        <dbReference type="ChEBI" id="CHEBI:85986"/>
        <dbReference type="ChEBI" id="CHEBI:85987"/>
        <dbReference type="EC" id="2.7.7.38"/>
    </reaction>
</comment>
<dbReference type="NCBIfam" id="NF003952">
    <property type="entry name" value="PRK05450.1-5"/>
    <property type="match status" value="1"/>
</dbReference>
<dbReference type="FunCoup" id="F0S3E7">
    <property type="interactions" value="364"/>
</dbReference>
<dbReference type="NCBIfam" id="TIGR00466">
    <property type="entry name" value="kdsB"/>
    <property type="match status" value="1"/>
</dbReference>
<dbReference type="GO" id="GO:0008690">
    <property type="term" value="F:3-deoxy-manno-octulosonate cytidylyltransferase activity"/>
    <property type="evidence" value="ECO:0007669"/>
    <property type="project" value="UniProtKB-UniRule"/>
</dbReference>
<comment type="similarity">
    <text evidence="4">Belongs to the KdsB family.</text>
</comment>
<dbReference type="HAMAP" id="MF_00057">
    <property type="entry name" value="KdsB"/>
    <property type="match status" value="1"/>
</dbReference>
<dbReference type="KEGG" id="dte:Dester_0723"/>
<dbReference type="InParanoid" id="F0S3E7"/>
<keyword evidence="3 4" id="KW-0448">Lipopolysaccharide biosynthesis</keyword>
<dbReference type="Pfam" id="PF02348">
    <property type="entry name" value="CTP_transf_3"/>
    <property type="match status" value="1"/>
</dbReference>
<dbReference type="OrthoDB" id="9815559at2"/>
<keyword evidence="2 4" id="KW-0548">Nucleotidyltransferase</keyword>
<dbReference type="InterPro" id="IPR004528">
    <property type="entry name" value="KdsB"/>
</dbReference>
<dbReference type="Gene3D" id="3.90.550.10">
    <property type="entry name" value="Spore Coat Polysaccharide Biosynthesis Protein SpsA, Chain A"/>
    <property type="match status" value="1"/>
</dbReference>
<dbReference type="InterPro" id="IPR003329">
    <property type="entry name" value="Cytidylyl_trans"/>
</dbReference>
<evidence type="ECO:0000313" key="6">
    <source>
        <dbReference type="Proteomes" id="UP000007102"/>
    </source>
</evidence>
<dbReference type="SUPFAM" id="SSF53448">
    <property type="entry name" value="Nucleotide-diphospho-sugar transferases"/>
    <property type="match status" value="1"/>
</dbReference>
<name>F0S3E7_DESTD</name>
<evidence type="ECO:0000256" key="1">
    <source>
        <dbReference type="ARBA" id="ARBA00022679"/>
    </source>
</evidence>
<organism evidence="5 6">
    <name type="scientific">Desulfurobacterium thermolithotrophum (strain DSM 11699 / BSA)</name>
    <dbReference type="NCBI Taxonomy" id="868864"/>
    <lineage>
        <taxon>Bacteria</taxon>
        <taxon>Pseudomonadati</taxon>
        <taxon>Aquificota</taxon>
        <taxon>Aquificia</taxon>
        <taxon>Desulfurobacteriales</taxon>
        <taxon>Desulfurobacteriaceae</taxon>
        <taxon>Desulfurobacterium</taxon>
    </lineage>
</organism>
<evidence type="ECO:0000256" key="3">
    <source>
        <dbReference type="ARBA" id="ARBA00022985"/>
    </source>
</evidence>
<dbReference type="GO" id="GO:0005829">
    <property type="term" value="C:cytosol"/>
    <property type="evidence" value="ECO:0007669"/>
    <property type="project" value="TreeGrafter"/>
</dbReference>
<gene>
    <name evidence="4" type="primary">kdsB</name>
    <name evidence="5" type="ordered locus">Dester_0723</name>
</gene>
<reference evidence="5 6" key="1">
    <citation type="journal article" date="2011" name="Stand. Genomic Sci.">
        <title>Complete genome sequence of the thermophilic sulfur-reducer Desulfurobacterium thermolithotrophum type strain (BSA(T)) from a deep-sea hydrothermal vent.</title>
        <authorList>
            <person name="Goker M."/>
            <person name="Daligault H."/>
            <person name="Mwirichia R."/>
            <person name="Lapidus A."/>
            <person name="Lucas S."/>
            <person name="Deshpande S."/>
            <person name="Pagani I."/>
            <person name="Tapia R."/>
            <person name="Cheng J.F."/>
            <person name="Goodwin L."/>
            <person name="Pitluck S."/>
            <person name="Liolios K."/>
            <person name="Ivanova N."/>
            <person name="Mavromatis K."/>
            <person name="Mikhailova N."/>
            <person name="Pati A."/>
            <person name="Chen A."/>
            <person name="Palaniappan K."/>
            <person name="Han C."/>
            <person name="Land M."/>
            <person name="Hauser L."/>
            <person name="Pan C."/>
            <person name="Brambilla E.M."/>
            <person name="Rohde M."/>
            <person name="Spring S."/>
            <person name="Sikorski J."/>
            <person name="Wirth R."/>
            <person name="Detter J.C."/>
            <person name="Woyke T."/>
            <person name="Bristow J."/>
            <person name="Eisen J.A."/>
            <person name="Markowitz V."/>
            <person name="Hugenholtz P."/>
            <person name="Kyrpides N.C."/>
            <person name="Klenk H.P."/>
        </authorList>
    </citation>
    <scope>NUCLEOTIDE SEQUENCE [LARGE SCALE GENOMIC DNA]</scope>
    <source>
        <strain evidence="6">DSM 11699 / BSA</strain>
    </source>
</reference>
<dbReference type="EMBL" id="CP002543">
    <property type="protein sequence ID" value="ADY73369.1"/>
    <property type="molecule type" value="Genomic_DNA"/>
</dbReference>
<dbReference type="AlphaFoldDB" id="F0S3E7"/>
<dbReference type="PANTHER" id="PTHR42866">
    <property type="entry name" value="3-DEOXY-MANNO-OCTULOSONATE CYTIDYLYLTRANSFERASE"/>
    <property type="match status" value="1"/>
</dbReference>
<evidence type="ECO:0000256" key="4">
    <source>
        <dbReference type="HAMAP-Rule" id="MF_00057"/>
    </source>
</evidence>
<dbReference type="PANTHER" id="PTHR42866:SF2">
    <property type="entry name" value="3-DEOXY-MANNO-OCTULOSONATE CYTIDYLYLTRANSFERASE, MITOCHONDRIAL"/>
    <property type="match status" value="1"/>
</dbReference>
<sequence length="242" mass="27449">MKKFLIAIPARIKSNRLPEKPLRLLCGKPLIAWVVESCLKITENVLVATDDLRVKKIAEKFGAKAVMTSPSHPSGTDRIFEAVKDLEFEYIVNVQGDEPFVKADHVLPIVGALQKGEEYATIAVRFNNEEEILNPNNVKVVVDKHNHAIYFSRNVIPYPRDGRIQIGNYLKHIGIYGYTKNSLQKFVSWNEGFLERIEKLEQLRIIENGKKIYVSVVSEGSFGIDTEEDLKKAAEKLERGEV</sequence>
<accession>F0S3E7</accession>
<dbReference type="eggNOG" id="COG1212">
    <property type="taxonomic scope" value="Bacteria"/>
</dbReference>
<dbReference type="EC" id="2.7.7.38" evidence="4"/>
<dbReference type="UniPathway" id="UPA00358">
    <property type="reaction ID" value="UER00476"/>
</dbReference>
<keyword evidence="1 4" id="KW-0808">Transferase</keyword>
<dbReference type="HOGENOM" id="CLU_065038_0_1_0"/>
<comment type="subcellular location">
    <subcellularLocation>
        <location evidence="4">Cytoplasm</location>
    </subcellularLocation>
</comment>
<protein>
    <recommendedName>
        <fullName evidence="4">3-deoxy-manno-octulosonate cytidylyltransferase</fullName>
        <ecNumber evidence="4">2.7.7.38</ecNumber>
    </recommendedName>
    <alternativeName>
        <fullName evidence="4">CMP-2-keto-3-deoxyoctulosonic acid synthase</fullName>
        <shortName evidence="4">CKS</shortName>
        <shortName evidence="4">CMP-KDO synthase</shortName>
    </alternativeName>
</protein>
<dbReference type="RefSeq" id="WP_013638324.1">
    <property type="nucleotide sequence ID" value="NC_015185.1"/>
</dbReference>
<keyword evidence="6" id="KW-1185">Reference proteome</keyword>
<dbReference type="GO" id="GO:0009103">
    <property type="term" value="P:lipopolysaccharide biosynthetic process"/>
    <property type="evidence" value="ECO:0007669"/>
    <property type="project" value="UniProtKB-UniRule"/>
</dbReference>
<dbReference type="InterPro" id="IPR029044">
    <property type="entry name" value="Nucleotide-diphossugar_trans"/>
</dbReference>
<dbReference type="STRING" id="868864.Dester_0723"/>
<dbReference type="CDD" id="cd02517">
    <property type="entry name" value="CMP-KDO-Synthetase"/>
    <property type="match status" value="1"/>
</dbReference>
<reference evidence="6" key="2">
    <citation type="submission" date="2011-02" db="EMBL/GenBank/DDBJ databases">
        <title>The complete genome of Desulfurobacterium thermolithotrophum DSM 11699.</title>
        <authorList>
            <consortium name="US DOE Joint Genome Institute (JGI-PGF)"/>
            <person name="Lucas S."/>
            <person name="Copeland A."/>
            <person name="Lapidus A."/>
            <person name="Bruce D."/>
            <person name="Goodwin L."/>
            <person name="Pitluck S."/>
            <person name="Kyrpides N."/>
            <person name="Mavromatis K."/>
            <person name="Pagani I."/>
            <person name="Ivanova N."/>
            <person name="Mikhailova N."/>
            <person name="Daligault H."/>
            <person name="Detter J.C."/>
            <person name="Tapia R."/>
            <person name="Han C."/>
            <person name="Land M."/>
            <person name="Hauser L."/>
            <person name="Markowitz V."/>
            <person name="Cheng J.-F."/>
            <person name="Hugenholtz P."/>
            <person name="Woyke T."/>
            <person name="Wu D."/>
            <person name="Spring S."/>
            <person name="Brambilla E."/>
            <person name="Klenk H.-P."/>
            <person name="Eisen J.A."/>
        </authorList>
    </citation>
    <scope>NUCLEOTIDE SEQUENCE [LARGE SCALE GENOMIC DNA]</scope>
    <source>
        <strain evidence="6">DSM 11699 / BSA</strain>
    </source>
</reference>
<dbReference type="NCBIfam" id="NF009905">
    <property type="entry name" value="PRK13368.1"/>
    <property type="match status" value="1"/>
</dbReference>
<evidence type="ECO:0000313" key="5">
    <source>
        <dbReference type="EMBL" id="ADY73369.1"/>
    </source>
</evidence>
<evidence type="ECO:0000256" key="2">
    <source>
        <dbReference type="ARBA" id="ARBA00022695"/>
    </source>
</evidence>
<keyword evidence="4" id="KW-0963">Cytoplasm</keyword>
<proteinExistence type="inferred from homology"/>
<comment type="pathway">
    <text evidence="4">Nucleotide-sugar biosynthesis; CMP-3-deoxy-D-manno-octulosonate biosynthesis; CMP-3-deoxy-D-manno-octulosonate from 3-deoxy-D-manno-octulosonate and CTP: step 1/1.</text>
</comment>
<comment type="function">
    <text evidence="4">Activates KDO (a required 8-carbon sugar) for incorporation into bacterial lipopolysaccharide in Gram-negative bacteria.</text>
</comment>
<dbReference type="GO" id="GO:0033468">
    <property type="term" value="P:CMP-keto-3-deoxy-D-manno-octulosonic acid biosynthetic process"/>
    <property type="evidence" value="ECO:0007669"/>
    <property type="project" value="UniProtKB-UniRule"/>
</dbReference>